<feature type="transmembrane region" description="Helical" evidence="10">
    <location>
        <begin position="964"/>
        <end position="984"/>
    </location>
</feature>
<dbReference type="Pfam" id="PF00005">
    <property type="entry name" value="ABC_tran"/>
    <property type="match status" value="2"/>
</dbReference>
<dbReference type="InterPro" id="IPR017871">
    <property type="entry name" value="ABC_transporter-like_CS"/>
</dbReference>
<feature type="transmembrane region" description="Helical" evidence="10">
    <location>
        <begin position="876"/>
        <end position="897"/>
    </location>
</feature>
<evidence type="ECO:0000256" key="1">
    <source>
        <dbReference type="ARBA" id="ARBA00004141"/>
    </source>
</evidence>
<dbReference type="Pfam" id="PF19055">
    <property type="entry name" value="ABC2_membrane_7"/>
    <property type="match status" value="2"/>
</dbReference>
<dbReference type="GO" id="GO:0005524">
    <property type="term" value="F:ATP binding"/>
    <property type="evidence" value="ECO:0007669"/>
    <property type="project" value="UniProtKB-KW"/>
</dbReference>
<feature type="compositionally biased region" description="Basic residues" evidence="9">
    <location>
        <begin position="64"/>
        <end position="73"/>
    </location>
</feature>
<feature type="domain" description="ABC transporter" evidence="11">
    <location>
        <begin position="113"/>
        <end position="364"/>
    </location>
</feature>
<dbReference type="FunFam" id="3.40.50.300:FF:003483">
    <property type="entry name" value="WHiTe (Drosophila) related ABC transporter"/>
    <property type="match status" value="1"/>
</dbReference>
<evidence type="ECO:0000313" key="12">
    <source>
        <dbReference type="EMBL" id="CAF0920700.1"/>
    </source>
</evidence>
<keyword evidence="4 10" id="KW-0812">Transmembrane</keyword>
<evidence type="ECO:0000256" key="2">
    <source>
        <dbReference type="ARBA" id="ARBA00005814"/>
    </source>
</evidence>
<comment type="subcellular location">
    <subcellularLocation>
        <location evidence="1">Membrane</location>
        <topology evidence="1">Multi-pass membrane protein</topology>
    </subcellularLocation>
</comment>
<reference evidence="12" key="1">
    <citation type="submission" date="2021-02" db="EMBL/GenBank/DDBJ databases">
        <authorList>
            <person name="Nowell W R."/>
        </authorList>
    </citation>
    <scope>NUCLEOTIDE SEQUENCE</scope>
</reference>
<dbReference type="AlphaFoldDB" id="A0A814AY65"/>
<dbReference type="PROSITE" id="PS00211">
    <property type="entry name" value="ABC_TRANSPORTER_1"/>
    <property type="match status" value="2"/>
</dbReference>
<gene>
    <name evidence="12" type="ORF">JYZ213_LOCUS11595</name>
</gene>
<evidence type="ECO:0000256" key="8">
    <source>
        <dbReference type="ARBA" id="ARBA00023136"/>
    </source>
</evidence>
<dbReference type="PANTHER" id="PTHR48041:SF139">
    <property type="entry name" value="PROTEIN SCARLET"/>
    <property type="match status" value="1"/>
</dbReference>
<keyword evidence="8 10" id="KW-0472">Membrane</keyword>
<dbReference type="CDD" id="cd03213">
    <property type="entry name" value="ABCG_EPDR"/>
    <property type="match status" value="1"/>
</dbReference>
<keyword evidence="6" id="KW-0067">ATP-binding</keyword>
<dbReference type="Pfam" id="PF01061">
    <property type="entry name" value="ABC2_membrane"/>
    <property type="match status" value="1"/>
</dbReference>
<feature type="transmembrane region" description="Helical" evidence="10">
    <location>
        <begin position="815"/>
        <end position="835"/>
    </location>
</feature>
<keyword evidence="5" id="KW-0547">Nucleotide-binding</keyword>
<dbReference type="InterPro" id="IPR013525">
    <property type="entry name" value="ABC2_TM"/>
</dbReference>
<dbReference type="GO" id="GO:0016887">
    <property type="term" value="F:ATP hydrolysis activity"/>
    <property type="evidence" value="ECO:0007669"/>
    <property type="project" value="InterPro"/>
</dbReference>
<proteinExistence type="inferred from homology"/>
<dbReference type="GO" id="GO:0005886">
    <property type="term" value="C:plasma membrane"/>
    <property type="evidence" value="ECO:0007669"/>
    <property type="project" value="TreeGrafter"/>
</dbReference>
<dbReference type="GO" id="GO:0140359">
    <property type="term" value="F:ABC-type transporter activity"/>
    <property type="evidence" value="ECO:0007669"/>
    <property type="project" value="InterPro"/>
</dbReference>
<dbReference type="InterPro" id="IPR003593">
    <property type="entry name" value="AAA+_ATPase"/>
</dbReference>
<sequence>MDSQANGQKAAFRNYPVSTLGDYVRQHNSSWRANHYSNKQHNLEWYQYLRRQADLENPPGIPYGKRRKPKPKPQNRTQGTMLYDDGDLGISKVDFTSPPVTLTWLDLQAKAPPKDKGLRRTIKKALCPWKEVGESKLLLKGVSGIAKPGQLVAIMGASGAGKTTLLNILTQRRPGTLKVTGDVRVNGTKMDRNINRVSGYVQQEELFIASMTTREHLHFNAMLRLNRDVTKEERIKRVDELLDFLNLKKAEKTIIGEPGRIKGLSGGEKRRLLFASEVMTDPPLLFADEPTSGLDGSMAFTICDAMRKLCNQGKTIVCTIHQPSSEIFQLFDTLYLLAEGRVAYFGSRKKVEGFFSGLGYVAPDNYNLSDFFIQTLAILPFDREASLERVEHICDEYEKSPLYAQHIGEARQYHEIDDDQSNSTGGIFHRSTNGAGKTTLLNILTQRRPGTLKVTGDVRVNGTKMDRNINRVSGYVQQEELFIASMTTREHLHFNAMLRLNRDVTKAERIKRVDELLDFLNLKKAEKTIIGEPGRIKGLSGGEKRRLLFASEVMTDPPLLFADEPTSGLDGSMAFTICDAMRKLCNQGKTIVCTIHQPSSEIFQLFDTLYLLAEGRVAYFGSRKKVEGFFSGLGYVAPDNYNLSDFFIQTLAILPFDREASLERVEHICDEYEKSPLYAQHIGEARQYHEIDDDQSNSTGGIFHRSTKYKSSFFRQFRWLLWRSGIDMFRNPFQLRLRIMISIILGVLLGLLFLRLQYNQLAFQNISAIIFMLIINISFSTVQGTADGLSRQLNLFFKEHDDGIYHTIPYFVARFALELPVLGLSTFILGTIVYWMTNLYNSARHYFILQGILILCTIVAMSVGTLVGVSAPSPDVAVALVVPIVLPLLVFAGFFISAKTIPNWLIWIKYLSWLYYTNEMALINQWEDVKSLECNAGANTTCFGNGTDIINYYGFSKSHYNRNLGLLFAIFGTCTLLSLLILTLRAKFQRKTG</sequence>
<dbReference type="InterPro" id="IPR027417">
    <property type="entry name" value="P-loop_NTPase"/>
</dbReference>
<dbReference type="SUPFAM" id="SSF52540">
    <property type="entry name" value="P-loop containing nucleoside triphosphate hydrolases"/>
    <property type="match status" value="2"/>
</dbReference>
<dbReference type="Proteomes" id="UP000663845">
    <property type="component" value="Unassembled WGS sequence"/>
</dbReference>
<protein>
    <recommendedName>
        <fullName evidence="11">ABC transporter domain-containing protein</fullName>
    </recommendedName>
</protein>
<evidence type="ECO:0000256" key="7">
    <source>
        <dbReference type="ARBA" id="ARBA00022989"/>
    </source>
</evidence>
<organism evidence="12 13">
    <name type="scientific">Adineta steineri</name>
    <dbReference type="NCBI Taxonomy" id="433720"/>
    <lineage>
        <taxon>Eukaryota</taxon>
        <taxon>Metazoa</taxon>
        <taxon>Spiralia</taxon>
        <taxon>Gnathifera</taxon>
        <taxon>Rotifera</taxon>
        <taxon>Eurotatoria</taxon>
        <taxon>Bdelloidea</taxon>
        <taxon>Adinetida</taxon>
        <taxon>Adinetidae</taxon>
        <taxon>Adineta</taxon>
    </lineage>
</organism>
<feature type="transmembrane region" description="Helical" evidence="10">
    <location>
        <begin position="766"/>
        <end position="786"/>
    </location>
</feature>
<name>A0A814AY65_9BILA</name>
<evidence type="ECO:0000313" key="13">
    <source>
        <dbReference type="Proteomes" id="UP000663845"/>
    </source>
</evidence>
<dbReference type="InterPro" id="IPR050352">
    <property type="entry name" value="ABCG_transporters"/>
</dbReference>
<dbReference type="InterPro" id="IPR043926">
    <property type="entry name" value="ABCG_dom"/>
</dbReference>
<dbReference type="InterPro" id="IPR003439">
    <property type="entry name" value="ABC_transporter-like_ATP-bd"/>
</dbReference>
<evidence type="ECO:0000256" key="6">
    <source>
        <dbReference type="ARBA" id="ARBA00022840"/>
    </source>
</evidence>
<accession>A0A814AY65</accession>
<dbReference type="PANTHER" id="PTHR48041">
    <property type="entry name" value="ABC TRANSPORTER G FAMILY MEMBER 28"/>
    <property type="match status" value="1"/>
</dbReference>
<evidence type="ECO:0000256" key="10">
    <source>
        <dbReference type="SAM" id="Phobius"/>
    </source>
</evidence>
<evidence type="ECO:0000256" key="3">
    <source>
        <dbReference type="ARBA" id="ARBA00022448"/>
    </source>
</evidence>
<evidence type="ECO:0000256" key="5">
    <source>
        <dbReference type="ARBA" id="ARBA00022741"/>
    </source>
</evidence>
<dbReference type="EMBL" id="CAJNOG010000087">
    <property type="protein sequence ID" value="CAF0920700.1"/>
    <property type="molecule type" value="Genomic_DNA"/>
</dbReference>
<evidence type="ECO:0000256" key="4">
    <source>
        <dbReference type="ARBA" id="ARBA00022692"/>
    </source>
</evidence>
<feature type="domain" description="ABC transporter" evidence="11">
    <location>
        <begin position="373"/>
        <end position="639"/>
    </location>
</feature>
<feature type="transmembrane region" description="Helical" evidence="10">
    <location>
        <begin position="847"/>
        <end position="870"/>
    </location>
</feature>
<dbReference type="SMART" id="SM00382">
    <property type="entry name" value="AAA"/>
    <property type="match status" value="2"/>
</dbReference>
<feature type="transmembrane region" description="Helical" evidence="10">
    <location>
        <begin position="735"/>
        <end position="754"/>
    </location>
</feature>
<evidence type="ECO:0000256" key="9">
    <source>
        <dbReference type="SAM" id="MobiDB-lite"/>
    </source>
</evidence>
<dbReference type="Gene3D" id="3.40.50.300">
    <property type="entry name" value="P-loop containing nucleotide triphosphate hydrolases"/>
    <property type="match status" value="2"/>
</dbReference>
<comment type="similarity">
    <text evidence="2">Belongs to the ABC transporter superfamily. ABCG family. Eye pigment precursor importer (TC 3.A.1.204) subfamily.</text>
</comment>
<dbReference type="PROSITE" id="PS50893">
    <property type="entry name" value="ABC_TRANSPORTER_2"/>
    <property type="match status" value="2"/>
</dbReference>
<feature type="region of interest" description="Disordered" evidence="9">
    <location>
        <begin position="56"/>
        <end position="83"/>
    </location>
</feature>
<evidence type="ECO:0000259" key="11">
    <source>
        <dbReference type="PROSITE" id="PS50893"/>
    </source>
</evidence>
<comment type="caution">
    <text evidence="12">The sequence shown here is derived from an EMBL/GenBank/DDBJ whole genome shotgun (WGS) entry which is preliminary data.</text>
</comment>
<keyword evidence="7 10" id="KW-1133">Transmembrane helix</keyword>
<keyword evidence="3" id="KW-0813">Transport</keyword>